<evidence type="ECO:0000313" key="1">
    <source>
        <dbReference type="EMBL" id="RPA94429.1"/>
    </source>
</evidence>
<protein>
    <submittedName>
        <fullName evidence="1">Uncharacterized protein</fullName>
    </submittedName>
</protein>
<dbReference type="Proteomes" id="UP000276215">
    <property type="component" value="Unassembled WGS sequence"/>
</dbReference>
<name>A0A3N4J823_9PEZI</name>
<gene>
    <name evidence="1" type="ORF">L873DRAFT_1434691</name>
</gene>
<keyword evidence="2" id="KW-1185">Reference proteome</keyword>
<reference evidence="1 2" key="1">
    <citation type="journal article" date="2018" name="Nat. Ecol. Evol.">
        <title>Pezizomycetes genomes reveal the molecular basis of ectomycorrhizal truffle lifestyle.</title>
        <authorList>
            <person name="Murat C."/>
            <person name="Payen T."/>
            <person name="Noel B."/>
            <person name="Kuo A."/>
            <person name="Morin E."/>
            <person name="Chen J."/>
            <person name="Kohler A."/>
            <person name="Krizsan K."/>
            <person name="Balestrini R."/>
            <person name="Da Silva C."/>
            <person name="Montanini B."/>
            <person name="Hainaut M."/>
            <person name="Levati E."/>
            <person name="Barry K.W."/>
            <person name="Belfiori B."/>
            <person name="Cichocki N."/>
            <person name="Clum A."/>
            <person name="Dockter R.B."/>
            <person name="Fauchery L."/>
            <person name="Guy J."/>
            <person name="Iotti M."/>
            <person name="Le Tacon F."/>
            <person name="Lindquist E.A."/>
            <person name="Lipzen A."/>
            <person name="Malagnac F."/>
            <person name="Mello A."/>
            <person name="Molinier V."/>
            <person name="Miyauchi S."/>
            <person name="Poulain J."/>
            <person name="Riccioni C."/>
            <person name="Rubini A."/>
            <person name="Sitrit Y."/>
            <person name="Splivallo R."/>
            <person name="Traeger S."/>
            <person name="Wang M."/>
            <person name="Zifcakova L."/>
            <person name="Wipf D."/>
            <person name="Zambonelli A."/>
            <person name="Paolocci F."/>
            <person name="Nowrousian M."/>
            <person name="Ottonello S."/>
            <person name="Baldrian P."/>
            <person name="Spatafora J.W."/>
            <person name="Henrissat B."/>
            <person name="Nagy L.G."/>
            <person name="Aury J.M."/>
            <person name="Wincker P."/>
            <person name="Grigoriev I.V."/>
            <person name="Bonfante P."/>
            <person name="Martin F.M."/>
        </authorList>
    </citation>
    <scope>NUCLEOTIDE SEQUENCE [LARGE SCALE GENOMIC DNA]</scope>
    <source>
        <strain evidence="1 2">120613-1</strain>
    </source>
</reference>
<proteinExistence type="predicted"/>
<sequence>MKMPSGESLSIQIRSAIVTLIQVGGMSYLDVYEALNSQVSLNTIKGTWLRVKKRSKSQEIFSLLENVEDQIRPEPAVPQKIPLGSATSEQLQDLALCDEEHWQKTFPQIAAEAEVNISKSYAYKIMNDHHDLGRIEPQ</sequence>
<dbReference type="EMBL" id="ML120437">
    <property type="protein sequence ID" value="RPA94429.1"/>
    <property type="molecule type" value="Genomic_DNA"/>
</dbReference>
<organism evidence="1 2">
    <name type="scientific">Choiromyces venosus 120613-1</name>
    <dbReference type="NCBI Taxonomy" id="1336337"/>
    <lineage>
        <taxon>Eukaryota</taxon>
        <taxon>Fungi</taxon>
        <taxon>Dikarya</taxon>
        <taxon>Ascomycota</taxon>
        <taxon>Pezizomycotina</taxon>
        <taxon>Pezizomycetes</taxon>
        <taxon>Pezizales</taxon>
        <taxon>Tuberaceae</taxon>
        <taxon>Choiromyces</taxon>
    </lineage>
</organism>
<dbReference type="AlphaFoldDB" id="A0A3N4J823"/>
<accession>A0A3N4J823</accession>
<evidence type="ECO:0000313" key="2">
    <source>
        <dbReference type="Proteomes" id="UP000276215"/>
    </source>
</evidence>